<dbReference type="SUPFAM" id="SSF51197">
    <property type="entry name" value="Clavaminate synthase-like"/>
    <property type="match status" value="1"/>
</dbReference>
<dbReference type="RefSeq" id="WP_067999201.1">
    <property type="nucleotide sequence ID" value="NZ_QQBC01000009.1"/>
</dbReference>
<dbReference type="GO" id="GO:0046872">
    <property type="term" value="F:metal ion binding"/>
    <property type="evidence" value="ECO:0007669"/>
    <property type="project" value="UniProtKB-KW"/>
</dbReference>
<evidence type="ECO:0000313" key="6">
    <source>
        <dbReference type="Proteomes" id="UP000254869"/>
    </source>
</evidence>
<proteinExistence type="predicted"/>
<dbReference type="AlphaFoldDB" id="A0A370HYV4"/>
<keyword evidence="6" id="KW-1185">Reference proteome</keyword>
<evidence type="ECO:0000259" key="4">
    <source>
        <dbReference type="Pfam" id="PF08007"/>
    </source>
</evidence>
<dbReference type="PANTHER" id="PTHR13096:SF8">
    <property type="entry name" value="RIBOSOMAL OXYGENASE 1"/>
    <property type="match status" value="1"/>
</dbReference>
<evidence type="ECO:0000256" key="3">
    <source>
        <dbReference type="ARBA" id="ARBA00023004"/>
    </source>
</evidence>
<feature type="domain" description="JmjC" evidence="4">
    <location>
        <begin position="109"/>
        <end position="206"/>
    </location>
</feature>
<accession>A0A370HYV4</accession>
<sequence length="328" mass="36360">MSDLGFDIAVRLAEVVGDGSGGVRRGSIEDESLLRTLERSLWPDLARTGPLWSNIRLVYEGRDLHPRKYMRARIGDGLIAHSQLDTERADRYLQAGGTLVHDHIHENSRTVQRIQESLEYLLGARVWVQAYLTRTGESAFGTHVDDHNFIVLQVCGNKAWTVHDERSGAKVLDEVLVPGDCVYAAADSPHAVTGLGTLSLHLTIAFDWLTTGRRGSALSPDERDRHAAVKRIGSPFALTLRTEADLSELRFRLSARTPPEIEESDGTLRVRIGTTTVRLDRRLAPVVTALASGRECGLSELCVLTAELDRDRIRQFLLFGARSGLIYC</sequence>
<evidence type="ECO:0000313" key="5">
    <source>
        <dbReference type="EMBL" id="RDI63683.1"/>
    </source>
</evidence>
<evidence type="ECO:0000256" key="2">
    <source>
        <dbReference type="ARBA" id="ARBA00022723"/>
    </source>
</evidence>
<dbReference type="InterPro" id="IPR039994">
    <property type="entry name" value="NO66-like"/>
</dbReference>
<organism evidence="5 6">
    <name type="scientific">Nocardia pseudobrasiliensis</name>
    <dbReference type="NCBI Taxonomy" id="45979"/>
    <lineage>
        <taxon>Bacteria</taxon>
        <taxon>Bacillati</taxon>
        <taxon>Actinomycetota</taxon>
        <taxon>Actinomycetes</taxon>
        <taxon>Mycobacteriales</taxon>
        <taxon>Nocardiaceae</taxon>
        <taxon>Nocardia</taxon>
    </lineage>
</organism>
<dbReference type="PANTHER" id="PTHR13096">
    <property type="entry name" value="MINA53 MYC INDUCED NUCLEAR ANTIGEN"/>
    <property type="match status" value="1"/>
</dbReference>
<comment type="caution">
    <text evidence="5">The sequence shown here is derived from an EMBL/GenBank/DDBJ whole genome shotgun (WGS) entry which is preliminary data.</text>
</comment>
<reference evidence="5 6" key="1">
    <citation type="submission" date="2018-07" db="EMBL/GenBank/DDBJ databases">
        <title>Genomic Encyclopedia of Type Strains, Phase IV (KMG-IV): sequencing the most valuable type-strain genomes for metagenomic binning, comparative biology and taxonomic classification.</title>
        <authorList>
            <person name="Goeker M."/>
        </authorList>
    </citation>
    <scope>NUCLEOTIDE SEQUENCE [LARGE SCALE GENOMIC DNA]</scope>
    <source>
        <strain evidence="5 6">DSM 44290</strain>
    </source>
</reference>
<gene>
    <name evidence="5" type="ORF">DFR76_10918</name>
</gene>
<dbReference type="Proteomes" id="UP000254869">
    <property type="component" value="Unassembled WGS sequence"/>
</dbReference>
<comment type="cofactor">
    <cofactor evidence="1">
        <name>Fe(2+)</name>
        <dbReference type="ChEBI" id="CHEBI:29033"/>
    </cofactor>
</comment>
<dbReference type="EMBL" id="QQBC01000009">
    <property type="protein sequence ID" value="RDI63683.1"/>
    <property type="molecule type" value="Genomic_DNA"/>
</dbReference>
<protein>
    <submittedName>
        <fullName evidence="5">Cupin superfamily protein</fullName>
    </submittedName>
</protein>
<keyword evidence="3" id="KW-0408">Iron</keyword>
<name>A0A370HYV4_9NOCA</name>
<evidence type="ECO:0000256" key="1">
    <source>
        <dbReference type="ARBA" id="ARBA00001954"/>
    </source>
</evidence>
<keyword evidence="2" id="KW-0479">Metal-binding</keyword>
<dbReference type="Pfam" id="PF08007">
    <property type="entry name" value="JmjC_2"/>
    <property type="match status" value="1"/>
</dbReference>
<dbReference type="InterPro" id="IPR003347">
    <property type="entry name" value="JmjC_dom"/>
</dbReference>
<dbReference type="Gene3D" id="2.60.120.650">
    <property type="entry name" value="Cupin"/>
    <property type="match status" value="1"/>
</dbReference>
<dbReference type="STRING" id="1210086.GCA_001613105_03693"/>